<proteinExistence type="predicted"/>
<protein>
    <submittedName>
        <fullName evidence="2">Uncharacterized protein</fullName>
    </submittedName>
</protein>
<gene>
    <name evidence="2" type="ORF">EXIGLDRAFT_799536</name>
</gene>
<evidence type="ECO:0000256" key="1">
    <source>
        <dbReference type="SAM" id="MobiDB-lite"/>
    </source>
</evidence>
<dbReference type="EMBL" id="KV425904">
    <property type="protein sequence ID" value="KZW00076.1"/>
    <property type="molecule type" value="Genomic_DNA"/>
</dbReference>
<accession>A0A165N1H3</accession>
<feature type="compositionally biased region" description="Polar residues" evidence="1">
    <location>
        <begin position="243"/>
        <end position="261"/>
    </location>
</feature>
<dbReference type="Proteomes" id="UP000077266">
    <property type="component" value="Unassembled WGS sequence"/>
</dbReference>
<evidence type="ECO:0000313" key="3">
    <source>
        <dbReference type="Proteomes" id="UP000077266"/>
    </source>
</evidence>
<feature type="region of interest" description="Disordered" evidence="1">
    <location>
        <begin position="421"/>
        <end position="489"/>
    </location>
</feature>
<dbReference type="AlphaFoldDB" id="A0A165N1H3"/>
<dbReference type="InParanoid" id="A0A165N1H3"/>
<feature type="compositionally biased region" description="Polar residues" evidence="1">
    <location>
        <begin position="172"/>
        <end position="191"/>
    </location>
</feature>
<keyword evidence="3" id="KW-1185">Reference proteome</keyword>
<sequence length="678" mass="72245">MSLRITTELLSTVDQCYEVPAELHRATARYEINTWRGLVYRTTGTTRLHIPMLSLHASFDSVNSDMHHLPVPESPTTLLRTNRVQQLGQTDHQLQDMDEDAEVEQALSETSGDASDKEAVPSTPRRNPHASSAPHSRANAPPSLPTSQNRSIRSPALPEAAVRATGAATVRNSGRGSGTVQGTPTHRNNPWNADMIAPFAPEKLQFAEHPGESHEDLSHFGRGALNAHQLPSQRAPVAAGAQTEVQSTPAPTGRNSVGSIHSHFSYSAPMVSKAAGHPPDTALRDPPTVVKGSDDLQVEADADMETESLTPLPIPADAGVLPDGMTVAEAIRSMHGKLHDLIFLTSQINSAVLQKSDMSDVYLWADESLGLTIAQLAKGMQMCAPQGPAAKLFGYLGCPEPTLFDDMAANLERIKGLVGAHPAPAHAPTPPAASAPHAAAPSAGKHAAQAANPNSYAGRAAKQAASASAAPRVSAPPKPAAPPTNPRARHHPARLILSVHATPELTAHIRSDAKRLRDNVNKSLSGLKTKRTPAAPLRIAGMDTTASGNIVVYAADGLTSEDLLPHADKIAGAIVPSSTDFIKASRDQPWHQVLVNGVPTHVHGVDGLPSDKELLDEIVNYNSHKYEWACMPRWLGRPADVQMRPRGSVILAFLNAADAAHAIQGKNFFLPRPHLRIE</sequence>
<feature type="compositionally biased region" description="Low complexity" evidence="1">
    <location>
        <begin position="434"/>
        <end position="473"/>
    </location>
</feature>
<evidence type="ECO:0000313" key="2">
    <source>
        <dbReference type="EMBL" id="KZW00076.1"/>
    </source>
</evidence>
<feature type="region of interest" description="Disordered" evidence="1">
    <location>
        <begin position="97"/>
        <end position="192"/>
    </location>
</feature>
<feature type="compositionally biased region" description="Low complexity" evidence="1">
    <location>
        <begin position="160"/>
        <end position="171"/>
    </location>
</feature>
<name>A0A165N1H3_EXIGL</name>
<feature type="compositionally biased region" description="Pro residues" evidence="1">
    <location>
        <begin position="474"/>
        <end position="485"/>
    </location>
</feature>
<organism evidence="2 3">
    <name type="scientific">Exidia glandulosa HHB12029</name>
    <dbReference type="NCBI Taxonomy" id="1314781"/>
    <lineage>
        <taxon>Eukaryota</taxon>
        <taxon>Fungi</taxon>
        <taxon>Dikarya</taxon>
        <taxon>Basidiomycota</taxon>
        <taxon>Agaricomycotina</taxon>
        <taxon>Agaricomycetes</taxon>
        <taxon>Auriculariales</taxon>
        <taxon>Exidiaceae</taxon>
        <taxon>Exidia</taxon>
    </lineage>
</organism>
<reference evidence="2 3" key="1">
    <citation type="journal article" date="2016" name="Mol. Biol. Evol.">
        <title>Comparative Genomics of Early-Diverging Mushroom-Forming Fungi Provides Insights into the Origins of Lignocellulose Decay Capabilities.</title>
        <authorList>
            <person name="Nagy L.G."/>
            <person name="Riley R."/>
            <person name="Tritt A."/>
            <person name="Adam C."/>
            <person name="Daum C."/>
            <person name="Floudas D."/>
            <person name="Sun H."/>
            <person name="Yadav J.S."/>
            <person name="Pangilinan J."/>
            <person name="Larsson K.H."/>
            <person name="Matsuura K."/>
            <person name="Barry K."/>
            <person name="Labutti K."/>
            <person name="Kuo R."/>
            <person name="Ohm R.A."/>
            <person name="Bhattacharya S.S."/>
            <person name="Shirouzu T."/>
            <person name="Yoshinaga Y."/>
            <person name="Martin F.M."/>
            <person name="Grigoriev I.V."/>
            <person name="Hibbett D.S."/>
        </authorList>
    </citation>
    <scope>NUCLEOTIDE SEQUENCE [LARGE SCALE GENOMIC DNA]</scope>
    <source>
        <strain evidence="2 3">HHB12029</strain>
    </source>
</reference>
<feature type="region of interest" description="Disordered" evidence="1">
    <location>
        <begin position="231"/>
        <end position="261"/>
    </location>
</feature>